<name>A0ABN9DDG9_9NEOB</name>
<keyword evidence="1" id="KW-1133">Transmembrane helix</keyword>
<organism evidence="2 3">
    <name type="scientific">Staurois parvus</name>
    <dbReference type="NCBI Taxonomy" id="386267"/>
    <lineage>
        <taxon>Eukaryota</taxon>
        <taxon>Metazoa</taxon>
        <taxon>Chordata</taxon>
        <taxon>Craniata</taxon>
        <taxon>Vertebrata</taxon>
        <taxon>Euteleostomi</taxon>
        <taxon>Amphibia</taxon>
        <taxon>Batrachia</taxon>
        <taxon>Anura</taxon>
        <taxon>Neobatrachia</taxon>
        <taxon>Ranoidea</taxon>
        <taxon>Ranidae</taxon>
        <taxon>Staurois</taxon>
    </lineage>
</organism>
<reference evidence="2" key="1">
    <citation type="submission" date="2023-05" db="EMBL/GenBank/DDBJ databases">
        <authorList>
            <person name="Stuckert A."/>
        </authorList>
    </citation>
    <scope>NUCLEOTIDE SEQUENCE</scope>
</reference>
<feature type="transmembrane region" description="Helical" evidence="1">
    <location>
        <begin position="51"/>
        <end position="70"/>
    </location>
</feature>
<protein>
    <submittedName>
        <fullName evidence="2">Uncharacterized protein</fullName>
    </submittedName>
</protein>
<keyword evidence="3" id="KW-1185">Reference proteome</keyword>
<accession>A0ABN9DDG9</accession>
<comment type="caution">
    <text evidence="2">The sequence shown here is derived from an EMBL/GenBank/DDBJ whole genome shotgun (WGS) entry which is preliminary data.</text>
</comment>
<dbReference type="Proteomes" id="UP001162483">
    <property type="component" value="Unassembled WGS sequence"/>
</dbReference>
<evidence type="ECO:0000313" key="3">
    <source>
        <dbReference type="Proteomes" id="UP001162483"/>
    </source>
</evidence>
<dbReference type="EMBL" id="CATNWA010014244">
    <property type="protein sequence ID" value="CAI9569523.1"/>
    <property type="molecule type" value="Genomic_DNA"/>
</dbReference>
<keyword evidence="1" id="KW-0812">Transmembrane</keyword>
<feature type="non-terminal residue" evidence="2">
    <location>
        <position position="103"/>
    </location>
</feature>
<evidence type="ECO:0000256" key="1">
    <source>
        <dbReference type="SAM" id="Phobius"/>
    </source>
</evidence>
<sequence length="103" mass="11131">MELSVGSVTCTGSCQTAQYLSKVKAKERLCAVLSASPKSAVPGSVREGNKVLQLFIGVCVHVYVCMYMYLCVCLHVHVSVHVCICTCVRVHVQVSVCMCLCVC</sequence>
<keyword evidence="1" id="KW-0472">Membrane</keyword>
<proteinExistence type="predicted"/>
<gene>
    <name evidence="2" type="ORF">SPARVUS_LOCUS6935895</name>
</gene>
<evidence type="ECO:0000313" key="2">
    <source>
        <dbReference type="EMBL" id="CAI9569523.1"/>
    </source>
</evidence>